<dbReference type="PROSITE" id="PS51257">
    <property type="entry name" value="PROKAR_LIPOPROTEIN"/>
    <property type="match status" value="1"/>
</dbReference>
<evidence type="ECO:0000256" key="1">
    <source>
        <dbReference type="ARBA" id="ARBA00008520"/>
    </source>
</evidence>
<dbReference type="InterPro" id="IPR050490">
    <property type="entry name" value="Bact_solute-bd_prot1"/>
</dbReference>
<evidence type="ECO:0000256" key="3">
    <source>
        <dbReference type="SAM" id="SignalP"/>
    </source>
</evidence>
<evidence type="ECO:0000313" key="4">
    <source>
        <dbReference type="EMBL" id="MDR6593501.1"/>
    </source>
</evidence>
<comment type="similarity">
    <text evidence="1">Belongs to the bacterial solute-binding protein 1 family.</text>
</comment>
<name>A0ABU1PSD7_9PSEU</name>
<keyword evidence="5" id="KW-1185">Reference proteome</keyword>
<gene>
    <name evidence="4" type="ORF">J2S66_001885</name>
</gene>
<keyword evidence="2" id="KW-0813">Transport</keyword>
<keyword evidence="3" id="KW-0732">Signal</keyword>
<accession>A0ABU1PSD7</accession>
<protein>
    <submittedName>
        <fullName evidence="4">Alpha-glucoside transport system substrate-binding protein</fullName>
    </submittedName>
</protein>
<proteinExistence type="inferred from homology"/>
<dbReference type="Proteomes" id="UP001268819">
    <property type="component" value="Unassembled WGS sequence"/>
</dbReference>
<dbReference type="InterPro" id="IPR006059">
    <property type="entry name" value="SBP"/>
</dbReference>
<dbReference type="EMBL" id="JAVDSG010000001">
    <property type="protein sequence ID" value="MDR6593501.1"/>
    <property type="molecule type" value="Genomic_DNA"/>
</dbReference>
<dbReference type="RefSeq" id="WP_310306272.1">
    <property type="nucleotide sequence ID" value="NZ_BAAAXB010000001.1"/>
</dbReference>
<dbReference type="SUPFAM" id="SSF53850">
    <property type="entry name" value="Periplasmic binding protein-like II"/>
    <property type="match status" value="1"/>
</dbReference>
<dbReference type="Pfam" id="PF13416">
    <property type="entry name" value="SBP_bac_8"/>
    <property type="match status" value="1"/>
</dbReference>
<comment type="caution">
    <text evidence="4">The sequence shown here is derived from an EMBL/GenBank/DDBJ whole genome shotgun (WGS) entry which is preliminary data.</text>
</comment>
<organism evidence="4 5">
    <name type="scientific">Saccharothrix longispora</name>
    <dbReference type="NCBI Taxonomy" id="33920"/>
    <lineage>
        <taxon>Bacteria</taxon>
        <taxon>Bacillati</taxon>
        <taxon>Actinomycetota</taxon>
        <taxon>Actinomycetes</taxon>
        <taxon>Pseudonocardiales</taxon>
        <taxon>Pseudonocardiaceae</taxon>
        <taxon>Saccharothrix</taxon>
    </lineage>
</organism>
<feature type="signal peptide" evidence="3">
    <location>
        <begin position="1"/>
        <end position="20"/>
    </location>
</feature>
<evidence type="ECO:0000256" key="2">
    <source>
        <dbReference type="ARBA" id="ARBA00022448"/>
    </source>
</evidence>
<dbReference type="PANTHER" id="PTHR43649">
    <property type="entry name" value="ARABINOSE-BINDING PROTEIN-RELATED"/>
    <property type="match status" value="1"/>
</dbReference>
<reference evidence="4 5" key="1">
    <citation type="submission" date="2023-07" db="EMBL/GenBank/DDBJ databases">
        <title>Sequencing the genomes of 1000 actinobacteria strains.</title>
        <authorList>
            <person name="Klenk H.-P."/>
        </authorList>
    </citation>
    <scope>NUCLEOTIDE SEQUENCE [LARGE SCALE GENOMIC DNA]</scope>
    <source>
        <strain evidence="4 5">DSM 43749</strain>
    </source>
</reference>
<evidence type="ECO:0000313" key="5">
    <source>
        <dbReference type="Proteomes" id="UP001268819"/>
    </source>
</evidence>
<dbReference type="Gene3D" id="3.40.190.10">
    <property type="entry name" value="Periplasmic binding protein-like II"/>
    <property type="match status" value="2"/>
</dbReference>
<dbReference type="PANTHER" id="PTHR43649:SF29">
    <property type="entry name" value="OSMOPROTECTIVE COMPOUNDS-BINDING PROTEIN GGTB"/>
    <property type="match status" value="1"/>
</dbReference>
<sequence>MRFNATVAVVAVACALSACGTGTSTGGDGPLAGQAAEVVGTWSGEEQARFEKVLAAFGEKTGAKITYTPAGDELPTVVQTRVSGGTPPSVALVAQPGFAAQLAKSGAIKPVASEVEQAVSEHYAPIWKTLGSVDGELYGVYFKAANKSTVWYSPKAFEDAAVPAAVPGTWDEFLAAGRALADAGKPAVSIAGADGWTLTDWFENVYLRTAGAENYDRLAKHEIPWTDPSVRVALEELAKLFGNQQLIEGGSSGALQTEFPKSVTNVFGDPGKAAMVFEGDFVSGVISSSTDAVVGEDAAFFPFPSVKGSEPGVVVGGDMAVQFKDDEVTKQLMAFLASPESGSVWAAEGGYLSANKSITSDTYPDDVTRELAGQIVDAGDNVRFDLSDLAPAAFGGTKGAGMWKDLQDFLADPTKLDETVQRLEADAAKAYAP</sequence>
<feature type="chain" id="PRO_5045488693" evidence="3">
    <location>
        <begin position="21"/>
        <end position="433"/>
    </location>
</feature>